<comment type="similarity">
    <text evidence="2 9">Belongs to the peptidase M18 family.</text>
</comment>
<dbReference type="InterPro" id="IPR001948">
    <property type="entry name" value="Peptidase_M18"/>
</dbReference>
<keyword evidence="5 9" id="KW-0479">Metal-binding</keyword>
<keyword evidence="3 9" id="KW-0031">Aminopeptidase</keyword>
<dbReference type="GO" id="GO:0006508">
    <property type="term" value="P:proteolysis"/>
    <property type="evidence" value="ECO:0007669"/>
    <property type="project" value="UniProtKB-KW"/>
</dbReference>
<dbReference type="GO" id="GO:0070006">
    <property type="term" value="F:metalloaminopeptidase activity"/>
    <property type="evidence" value="ECO:0007669"/>
    <property type="project" value="TreeGrafter"/>
</dbReference>
<evidence type="ECO:0000256" key="9">
    <source>
        <dbReference type="RuleBase" id="RU004386"/>
    </source>
</evidence>
<comment type="cofactor">
    <cofactor evidence="1">
        <name>Zn(2+)</name>
        <dbReference type="ChEBI" id="CHEBI:29105"/>
    </cofactor>
</comment>
<evidence type="ECO:0000256" key="2">
    <source>
        <dbReference type="ARBA" id="ARBA00008290"/>
    </source>
</evidence>
<gene>
    <name evidence="10" type="ORF">B9G98_03329</name>
</gene>
<dbReference type="RefSeq" id="XP_024665654.1">
    <property type="nucleotide sequence ID" value="XM_024809886.1"/>
</dbReference>
<comment type="caution">
    <text evidence="10">The sequence shown here is derived from an EMBL/GenBank/DDBJ whole genome shotgun (WGS) entry which is preliminary data.</text>
</comment>
<dbReference type="GO" id="GO:0000324">
    <property type="term" value="C:fungal-type vacuole"/>
    <property type="evidence" value="ECO:0007669"/>
    <property type="project" value="TreeGrafter"/>
</dbReference>
<evidence type="ECO:0000313" key="11">
    <source>
        <dbReference type="Proteomes" id="UP000238350"/>
    </source>
</evidence>
<dbReference type="Gene3D" id="3.40.630.10">
    <property type="entry name" value="Zn peptidases"/>
    <property type="match status" value="1"/>
</dbReference>
<sequence>MCPFNESMRTRRHDLSDDFEVVSSPRKGAQPYDPSLSWEDYATKYLEFTDTAPTVYHAIDYISKGLKDAGFKYLSERESWEERLQPGGKYFTTRNGTAYCAFVIGKSWKPSNGAGIVGTHTDSLASILKPSSKKDQVDGYELLGVAPYASGGVGPTWWDRDLGIGGRLVVRDGNGVRTKLVRSPHPIARIPTLAPHFGAVANGPFNPETQQVPIVGLVDENEKLVPTAEESKSPLIDKHSLRLLRAISNYSGVAVKDILEFDLQLFDTQPAALGGLDKEFIFSPRIDDKICTFTAYEGIIEAADEIAKGSTLGIVAGYDNEEIGSLSRQGARGNLLESVIDRVLGDIAESIKKVFYANSFFVSADVNHAVNPNFSNVYLEHHKPKLNVGVTLSRDPNGNMITDGLSASFIYELGRRTGNQIQQFQIRNDSRSGGTIGPGLSAKTGLRGVDLGIPQLSMHSIRATTGSKDVWLGVRFFKSFYEAWSEVDAEFKLGDL</sequence>
<dbReference type="SUPFAM" id="SSF53187">
    <property type="entry name" value="Zn-dependent exopeptidases"/>
    <property type="match status" value="1"/>
</dbReference>
<dbReference type="OrthoDB" id="9880441at2759"/>
<accession>A0A2T0FL49</accession>
<keyword evidence="7 9" id="KW-0862">Zinc</keyword>
<evidence type="ECO:0000256" key="8">
    <source>
        <dbReference type="ARBA" id="ARBA00023049"/>
    </source>
</evidence>
<keyword evidence="6 9" id="KW-0378">Hydrolase</keyword>
<evidence type="ECO:0000256" key="3">
    <source>
        <dbReference type="ARBA" id="ARBA00022438"/>
    </source>
</evidence>
<evidence type="ECO:0000256" key="1">
    <source>
        <dbReference type="ARBA" id="ARBA00001947"/>
    </source>
</evidence>
<evidence type="ECO:0000256" key="5">
    <source>
        <dbReference type="ARBA" id="ARBA00022723"/>
    </source>
</evidence>
<name>A0A2T0FL49_9ASCO</name>
<evidence type="ECO:0000256" key="6">
    <source>
        <dbReference type="ARBA" id="ARBA00022801"/>
    </source>
</evidence>
<keyword evidence="4 9" id="KW-0645">Protease</keyword>
<evidence type="ECO:0000256" key="7">
    <source>
        <dbReference type="ARBA" id="ARBA00022833"/>
    </source>
</evidence>
<proteinExistence type="inferred from homology"/>
<protein>
    <submittedName>
        <fullName evidence="10">Vacuolar aminopeptidase 1</fullName>
    </submittedName>
</protein>
<dbReference type="FunFam" id="2.30.250.10:FF:000001">
    <property type="entry name" value="Aspartyl aminopeptidase 1"/>
    <property type="match status" value="1"/>
</dbReference>
<dbReference type="STRING" id="45607.A0A2T0FL49"/>
<dbReference type="Proteomes" id="UP000238350">
    <property type="component" value="Unassembled WGS sequence"/>
</dbReference>
<dbReference type="CDD" id="cd05658">
    <property type="entry name" value="M18_DAP"/>
    <property type="match status" value="1"/>
</dbReference>
<dbReference type="EMBL" id="NDIQ01000022">
    <property type="protein sequence ID" value="PRT55709.1"/>
    <property type="molecule type" value="Genomic_DNA"/>
</dbReference>
<organism evidence="10 11">
    <name type="scientific">Wickerhamiella sorbophila</name>
    <dbReference type="NCBI Taxonomy" id="45607"/>
    <lineage>
        <taxon>Eukaryota</taxon>
        <taxon>Fungi</taxon>
        <taxon>Dikarya</taxon>
        <taxon>Ascomycota</taxon>
        <taxon>Saccharomycotina</taxon>
        <taxon>Dipodascomycetes</taxon>
        <taxon>Dipodascales</taxon>
        <taxon>Trichomonascaceae</taxon>
        <taxon>Wickerhamiella</taxon>
    </lineage>
</organism>
<dbReference type="GO" id="GO:0008270">
    <property type="term" value="F:zinc ion binding"/>
    <property type="evidence" value="ECO:0007669"/>
    <property type="project" value="InterPro"/>
</dbReference>
<keyword evidence="8 9" id="KW-0482">Metalloprotease</keyword>
<dbReference type="GeneID" id="36517077"/>
<dbReference type="InterPro" id="IPR023358">
    <property type="entry name" value="Peptidase_M18_dom2"/>
</dbReference>
<evidence type="ECO:0000256" key="4">
    <source>
        <dbReference type="ARBA" id="ARBA00022670"/>
    </source>
</evidence>
<dbReference type="SUPFAM" id="SSF101821">
    <property type="entry name" value="Aminopeptidase/glucanase lid domain"/>
    <property type="match status" value="1"/>
</dbReference>
<keyword evidence="11" id="KW-1185">Reference proteome</keyword>
<dbReference type="Gene3D" id="2.30.250.10">
    <property type="entry name" value="Aminopeptidase i, Domain 2"/>
    <property type="match status" value="1"/>
</dbReference>
<evidence type="ECO:0000313" key="10">
    <source>
        <dbReference type="EMBL" id="PRT55709.1"/>
    </source>
</evidence>
<dbReference type="PANTHER" id="PTHR28570:SF4">
    <property type="entry name" value="VACUOLAR AMINOPEPTIDASE 1"/>
    <property type="match status" value="1"/>
</dbReference>
<dbReference type="PRINTS" id="PR00932">
    <property type="entry name" value="AMINO1PTASE"/>
</dbReference>
<dbReference type="PANTHER" id="PTHR28570">
    <property type="entry name" value="ASPARTYL AMINOPEPTIDASE"/>
    <property type="match status" value="1"/>
</dbReference>
<dbReference type="AlphaFoldDB" id="A0A2T0FL49"/>
<reference evidence="10 11" key="1">
    <citation type="submission" date="2017-04" db="EMBL/GenBank/DDBJ databases">
        <title>Genome sequencing of [Candida] sorbophila.</title>
        <authorList>
            <person name="Ahn J.O."/>
        </authorList>
    </citation>
    <scope>NUCLEOTIDE SEQUENCE [LARGE SCALE GENOMIC DNA]</scope>
    <source>
        <strain evidence="10 11">DS02</strain>
    </source>
</reference>
<dbReference type="Pfam" id="PF02127">
    <property type="entry name" value="Peptidase_M18"/>
    <property type="match status" value="1"/>
</dbReference>